<protein>
    <submittedName>
        <fullName evidence="2">Uncharacterized protein</fullName>
    </submittedName>
</protein>
<accession>A0A8H3TWJ1</accession>
<dbReference type="AlphaFoldDB" id="A0A8H3TWJ1"/>
<feature type="compositionally biased region" description="Basic and acidic residues" evidence="1">
    <location>
        <begin position="161"/>
        <end position="178"/>
    </location>
</feature>
<dbReference type="OrthoDB" id="2571149at2759"/>
<keyword evidence="3" id="KW-1185">Reference proteome</keyword>
<gene>
    <name evidence="2" type="ORF">NliqN6_4795</name>
</gene>
<evidence type="ECO:0000313" key="2">
    <source>
        <dbReference type="EMBL" id="GHJ88393.1"/>
    </source>
</evidence>
<feature type="compositionally biased region" description="Basic residues" evidence="1">
    <location>
        <begin position="179"/>
        <end position="193"/>
    </location>
</feature>
<organism evidence="2 3">
    <name type="scientific">Naganishia liquefaciens</name>
    <dbReference type="NCBI Taxonomy" id="104408"/>
    <lineage>
        <taxon>Eukaryota</taxon>
        <taxon>Fungi</taxon>
        <taxon>Dikarya</taxon>
        <taxon>Basidiomycota</taxon>
        <taxon>Agaricomycotina</taxon>
        <taxon>Tremellomycetes</taxon>
        <taxon>Filobasidiales</taxon>
        <taxon>Filobasidiaceae</taxon>
        <taxon>Naganishia</taxon>
    </lineage>
</organism>
<evidence type="ECO:0000313" key="3">
    <source>
        <dbReference type="Proteomes" id="UP000620104"/>
    </source>
</evidence>
<evidence type="ECO:0000256" key="1">
    <source>
        <dbReference type="SAM" id="MobiDB-lite"/>
    </source>
</evidence>
<dbReference type="EMBL" id="BLZA01000030">
    <property type="protein sequence ID" value="GHJ88393.1"/>
    <property type="molecule type" value="Genomic_DNA"/>
</dbReference>
<reference evidence="2" key="1">
    <citation type="submission" date="2020-07" db="EMBL/GenBank/DDBJ databases">
        <title>Draft Genome Sequence of a Deep-Sea Yeast, Naganishia (Cryptococcus) liquefaciens strain N6.</title>
        <authorList>
            <person name="Han Y.W."/>
            <person name="Kajitani R."/>
            <person name="Morimoto H."/>
            <person name="Parhat M."/>
            <person name="Tsubouchi H."/>
            <person name="Bakenova O."/>
            <person name="Ogata M."/>
            <person name="Argunhan B."/>
            <person name="Aoki R."/>
            <person name="Kajiwara S."/>
            <person name="Itoh T."/>
            <person name="Iwasaki H."/>
        </authorList>
    </citation>
    <scope>NUCLEOTIDE SEQUENCE</scope>
    <source>
        <strain evidence="2">N6</strain>
    </source>
</reference>
<name>A0A8H3TWJ1_9TREE</name>
<feature type="region of interest" description="Disordered" evidence="1">
    <location>
        <begin position="273"/>
        <end position="297"/>
    </location>
</feature>
<dbReference type="Proteomes" id="UP000620104">
    <property type="component" value="Unassembled WGS sequence"/>
</dbReference>
<sequence>MSARYWPIKQSILPIIPNTPVTTRLNLDCYSLNHPTRARLFNDQLENDKLAPKPVFEQVLSRRKDHTVPTKWSLYRPLIRSARIVDNLLARTETSEKGESLMQHSASQQSAAHIALTKYVRRHWKKNSGAQGYKRVRDWLLVQFELLDEFDRALQGNHESMQKLRDQRKTLMIRDADRKSKKLKRIQKKKKEKSSRDGPNPRVHPSFLAPTLFNIALPRMKPQPLSLSMMIDDRVKRRDRRRESQEQHRQWAHDMVVEYDFWKDLGLDFLSSDVAGNGKRRPKTRGRPTTGSEEGDLSFTERHLRHVEVISTYFERDAARAKTTYTPEMIDAVENARRAREQARQYAASKKKRSAGLIPRRTIKGRVASRERKRSCCREMKGAVCAEKPL</sequence>
<proteinExistence type="predicted"/>
<comment type="caution">
    <text evidence="2">The sequence shown here is derived from an EMBL/GenBank/DDBJ whole genome shotgun (WGS) entry which is preliminary data.</text>
</comment>
<feature type="region of interest" description="Disordered" evidence="1">
    <location>
        <begin position="161"/>
        <end position="206"/>
    </location>
</feature>